<evidence type="ECO:0000313" key="2">
    <source>
        <dbReference type="Proteomes" id="UP000037146"/>
    </source>
</evidence>
<evidence type="ECO:0000313" key="1">
    <source>
        <dbReference type="EMBL" id="KMY51759.1"/>
    </source>
</evidence>
<dbReference type="Proteomes" id="UP000037146">
    <property type="component" value="Unassembled WGS sequence"/>
</dbReference>
<sequence>MAMLIYLIQGIANYGNSLFYGDPSLPSEFIQNAGVVGPFKHRYKWSINFFDFVNDSKGGGVILWLKMFYVR</sequence>
<protein>
    <submittedName>
        <fullName evidence="1">Uncharacterized protein</fullName>
    </submittedName>
</protein>
<organism evidence="1 2">
    <name type="scientific">Peribacillus loiseleuriae</name>
    <dbReference type="NCBI Taxonomy" id="1679170"/>
    <lineage>
        <taxon>Bacteria</taxon>
        <taxon>Bacillati</taxon>
        <taxon>Bacillota</taxon>
        <taxon>Bacilli</taxon>
        <taxon>Bacillales</taxon>
        <taxon>Bacillaceae</taxon>
        <taxon>Peribacillus</taxon>
    </lineage>
</organism>
<name>A0A0K9GYF3_9BACI</name>
<accession>A0A0K9GYF3</accession>
<proteinExistence type="predicted"/>
<gene>
    <name evidence="1" type="ORF">AC625_21355</name>
</gene>
<reference evidence="2" key="1">
    <citation type="submission" date="2015-07" db="EMBL/GenBank/DDBJ databases">
        <title>Genome sequencing project for genomic taxonomy and phylogenomics of Bacillus-like bacteria.</title>
        <authorList>
            <person name="Liu B."/>
            <person name="Wang J."/>
            <person name="Zhu Y."/>
            <person name="Liu G."/>
            <person name="Chen Q."/>
            <person name="Chen Z."/>
            <person name="Lan J."/>
            <person name="Che J."/>
            <person name="Ge C."/>
            <person name="Shi H."/>
            <person name="Pan Z."/>
            <person name="Liu X."/>
        </authorList>
    </citation>
    <scope>NUCLEOTIDE SEQUENCE [LARGE SCALE GENOMIC DNA]</scope>
    <source>
        <strain evidence="2">FJAT-27997</strain>
    </source>
</reference>
<dbReference type="EMBL" id="LFZW01000001">
    <property type="protein sequence ID" value="KMY51759.1"/>
    <property type="molecule type" value="Genomic_DNA"/>
</dbReference>
<keyword evidence="2" id="KW-1185">Reference proteome</keyword>
<dbReference type="AlphaFoldDB" id="A0A0K9GYF3"/>
<comment type="caution">
    <text evidence="1">The sequence shown here is derived from an EMBL/GenBank/DDBJ whole genome shotgun (WGS) entry which is preliminary data.</text>
</comment>